<reference evidence="1 2" key="1">
    <citation type="submission" date="2015-01" db="EMBL/GenBank/DDBJ databases">
        <title>Evolution of Trichinella species and genotypes.</title>
        <authorList>
            <person name="Korhonen P.K."/>
            <person name="Edoardo P."/>
            <person name="Giuseppe L.R."/>
            <person name="Gasser R.B."/>
        </authorList>
    </citation>
    <scope>NUCLEOTIDE SEQUENCE [LARGE SCALE GENOMIC DNA]</scope>
    <source>
        <strain evidence="1">ISS37</strain>
    </source>
</reference>
<dbReference type="Proteomes" id="UP000054630">
    <property type="component" value="Unassembled WGS sequence"/>
</dbReference>
<sequence>MINVLTYGRCSRTSVRVVCKKHSVSYSVDELPVETLHLSIPLWVVWRGSCLPDAEQVAHLHHDNSSNERP</sequence>
<evidence type="ECO:0000313" key="2">
    <source>
        <dbReference type="Proteomes" id="UP000054630"/>
    </source>
</evidence>
<evidence type="ECO:0000313" key="1">
    <source>
        <dbReference type="EMBL" id="KRX27227.1"/>
    </source>
</evidence>
<dbReference type="EMBL" id="JYDL01000004">
    <property type="protein sequence ID" value="KRX27227.1"/>
    <property type="molecule type" value="Genomic_DNA"/>
</dbReference>
<dbReference type="OrthoDB" id="5936614at2759"/>
<name>A0A0V0SKV0_9BILA</name>
<organism evidence="1 2">
    <name type="scientific">Trichinella nelsoni</name>
    <dbReference type="NCBI Taxonomy" id="6336"/>
    <lineage>
        <taxon>Eukaryota</taxon>
        <taxon>Metazoa</taxon>
        <taxon>Ecdysozoa</taxon>
        <taxon>Nematoda</taxon>
        <taxon>Enoplea</taxon>
        <taxon>Dorylaimia</taxon>
        <taxon>Trichinellida</taxon>
        <taxon>Trichinellidae</taxon>
        <taxon>Trichinella</taxon>
    </lineage>
</organism>
<comment type="caution">
    <text evidence="1">The sequence shown here is derived from an EMBL/GenBank/DDBJ whole genome shotgun (WGS) entry which is preliminary data.</text>
</comment>
<keyword evidence="2" id="KW-1185">Reference proteome</keyword>
<gene>
    <name evidence="1" type="ORF">T07_5587</name>
</gene>
<accession>A0A0V0SKV0</accession>
<dbReference type="AlphaFoldDB" id="A0A0V0SKV0"/>
<proteinExistence type="predicted"/>
<protein>
    <submittedName>
        <fullName evidence="1">Uncharacterized protein</fullName>
    </submittedName>
</protein>